<dbReference type="InterPro" id="IPR005135">
    <property type="entry name" value="Endo/exonuclease/phosphatase"/>
</dbReference>
<dbReference type="InterPro" id="IPR036691">
    <property type="entry name" value="Endo/exonu/phosph_ase_sf"/>
</dbReference>
<gene>
    <name evidence="2" type="ORF">NKI27_03825</name>
</gene>
<dbReference type="Gene3D" id="3.60.10.10">
    <property type="entry name" value="Endonuclease/exonuclease/phosphatase"/>
    <property type="match status" value="1"/>
</dbReference>
<evidence type="ECO:0000313" key="2">
    <source>
        <dbReference type="EMBL" id="UZE96889.1"/>
    </source>
</evidence>
<dbReference type="GO" id="GO:0004519">
    <property type="term" value="F:endonuclease activity"/>
    <property type="evidence" value="ECO:0007669"/>
    <property type="project" value="UniProtKB-KW"/>
</dbReference>
<dbReference type="RefSeq" id="WP_265048374.1">
    <property type="nucleotide sequence ID" value="NZ_CP100390.1"/>
</dbReference>
<keyword evidence="3" id="KW-1185">Reference proteome</keyword>
<dbReference type="Proteomes" id="UP001163739">
    <property type="component" value="Chromosome"/>
</dbReference>
<dbReference type="PANTHER" id="PTHR14859:SF15">
    <property type="entry name" value="ENDONUCLEASE_EXONUCLEASE_PHOSPHATASE DOMAIN-CONTAINING PROTEIN"/>
    <property type="match status" value="1"/>
</dbReference>
<dbReference type="SUPFAM" id="SSF56219">
    <property type="entry name" value="DNase I-like"/>
    <property type="match status" value="1"/>
</dbReference>
<evidence type="ECO:0000259" key="1">
    <source>
        <dbReference type="Pfam" id="PF03372"/>
    </source>
</evidence>
<organism evidence="2 3">
    <name type="scientific">Alkalimarinus alittae</name>
    <dbReference type="NCBI Taxonomy" id="2961619"/>
    <lineage>
        <taxon>Bacteria</taxon>
        <taxon>Pseudomonadati</taxon>
        <taxon>Pseudomonadota</taxon>
        <taxon>Gammaproteobacteria</taxon>
        <taxon>Alteromonadales</taxon>
        <taxon>Alteromonadaceae</taxon>
        <taxon>Alkalimarinus</taxon>
    </lineage>
</organism>
<protein>
    <submittedName>
        <fullName evidence="2">Endonuclease/exonuclease/phosphatase family protein</fullName>
    </submittedName>
</protein>
<dbReference type="PANTHER" id="PTHR14859">
    <property type="entry name" value="CALCOFLUOR WHITE HYPERSENSITIVE PROTEIN PRECURSOR"/>
    <property type="match status" value="1"/>
</dbReference>
<dbReference type="InterPro" id="IPR051916">
    <property type="entry name" value="GPI-anchor_lipid_remodeler"/>
</dbReference>
<keyword evidence="2" id="KW-0540">Nuclease</keyword>
<keyword evidence="2" id="KW-0255">Endonuclease</keyword>
<dbReference type="Pfam" id="PF03372">
    <property type="entry name" value="Exo_endo_phos"/>
    <property type="match status" value="1"/>
</dbReference>
<dbReference type="EMBL" id="CP100390">
    <property type="protein sequence ID" value="UZE96889.1"/>
    <property type="molecule type" value="Genomic_DNA"/>
</dbReference>
<name>A0ABY6N4J8_9ALTE</name>
<proteinExistence type="predicted"/>
<feature type="domain" description="Endonuclease/exonuclease/phosphatase" evidence="1">
    <location>
        <begin position="39"/>
        <end position="335"/>
    </location>
</feature>
<sequence>MNTYNTHFNVCTFNLFNYVLPPNAYYETENIYTLPKWEKKQRWIAQQLSSLSPDIIGFQEVFSPDALKTLVAQHNLPYFVTVSEPQVRTHHVYEKPVVALASRFPILTAEAVEVSSSLIDALKLQSDFNFSRPPIRAEVQIEGFGSVLVYVAHLKSKRSQIEPQLTGEEGAFDSMSESVTAQVHGSWASTIQRGTEATLIYQDIIEQMRVKERPVMVLGDLNDSMESPVLQSLVGGQNIDRLDGKNVSGMAIAHQRAIQRFSLYDAFDLQEKIKPNDRKPTHYFANRGNVLDYILLSKDFKSDYDHSLASVNTYQVNNAHLINPHPDNDAECSDHAPVQVDIEIRV</sequence>
<reference evidence="2" key="1">
    <citation type="submission" date="2022-06" db="EMBL/GenBank/DDBJ databases">
        <title>Alkalimarinus sp. nov., isolated from gut of a Alitta virens.</title>
        <authorList>
            <person name="Yang A.I."/>
            <person name="Shin N.-R."/>
        </authorList>
    </citation>
    <scope>NUCLEOTIDE SEQUENCE</scope>
    <source>
        <strain evidence="2">A2M4</strain>
    </source>
</reference>
<accession>A0ABY6N4J8</accession>
<keyword evidence="2" id="KW-0378">Hydrolase</keyword>
<evidence type="ECO:0000313" key="3">
    <source>
        <dbReference type="Proteomes" id="UP001163739"/>
    </source>
</evidence>